<evidence type="ECO:0000313" key="1">
    <source>
        <dbReference type="EMBL" id="KAJ1155079.1"/>
    </source>
</evidence>
<reference evidence="1" key="1">
    <citation type="journal article" date="2022" name="bioRxiv">
        <title>Sequencing and chromosome-scale assembly of the giantPleurodeles waltlgenome.</title>
        <authorList>
            <person name="Brown T."/>
            <person name="Elewa A."/>
            <person name="Iarovenko S."/>
            <person name="Subramanian E."/>
            <person name="Araus A.J."/>
            <person name="Petzold A."/>
            <person name="Susuki M."/>
            <person name="Suzuki K.-i.T."/>
            <person name="Hayashi T."/>
            <person name="Toyoda A."/>
            <person name="Oliveira C."/>
            <person name="Osipova E."/>
            <person name="Leigh N.D."/>
            <person name="Simon A."/>
            <person name="Yun M.H."/>
        </authorList>
    </citation>
    <scope>NUCLEOTIDE SEQUENCE</scope>
    <source>
        <strain evidence="1">20211129_DDA</strain>
        <tissue evidence="1">Liver</tissue>
    </source>
</reference>
<dbReference type="AlphaFoldDB" id="A0AAV7RS14"/>
<keyword evidence="2" id="KW-1185">Reference proteome</keyword>
<dbReference type="EMBL" id="JANPWB010000009">
    <property type="protein sequence ID" value="KAJ1155079.1"/>
    <property type="molecule type" value="Genomic_DNA"/>
</dbReference>
<gene>
    <name evidence="1" type="ORF">NDU88_007815</name>
</gene>
<evidence type="ECO:0000313" key="2">
    <source>
        <dbReference type="Proteomes" id="UP001066276"/>
    </source>
</evidence>
<dbReference type="Proteomes" id="UP001066276">
    <property type="component" value="Chromosome 5"/>
</dbReference>
<name>A0AAV7RS14_PLEWA</name>
<proteinExistence type="predicted"/>
<comment type="caution">
    <text evidence="1">The sequence shown here is derived from an EMBL/GenBank/DDBJ whole genome shotgun (WGS) entry which is preliminary data.</text>
</comment>
<sequence length="105" mass="11846">MQPVPSTSVELSVEEEVSSVSRSELQTLIDYAIASALAQAMSKKQDSEDSNVGPSGRYIQGSQFQSIKRHMREMGFQEKQLVEDEFLLQYRTPVVDDLLIHDVIE</sequence>
<protein>
    <submittedName>
        <fullName evidence="1">Uncharacterized protein</fullName>
    </submittedName>
</protein>
<organism evidence="1 2">
    <name type="scientific">Pleurodeles waltl</name>
    <name type="common">Iberian ribbed newt</name>
    <dbReference type="NCBI Taxonomy" id="8319"/>
    <lineage>
        <taxon>Eukaryota</taxon>
        <taxon>Metazoa</taxon>
        <taxon>Chordata</taxon>
        <taxon>Craniata</taxon>
        <taxon>Vertebrata</taxon>
        <taxon>Euteleostomi</taxon>
        <taxon>Amphibia</taxon>
        <taxon>Batrachia</taxon>
        <taxon>Caudata</taxon>
        <taxon>Salamandroidea</taxon>
        <taxon>Salamandridae</taxon>
        <taxon>Pleurodelinae</taxon>
        <taxon>Pleurodeles</taxon>
    </lineage>
</organism>
<accession>A0AAV7RS14</accession>